<evidence type="ECO:0000313" key="3">
    <source>
        <dbReference type="Proteomes" id="UP000268162"/>
    </source>
</evidence>
<gene>
    <name evidence="2" type="ORF">BJ085DRAFT_37385</name>
</gene>
<name>A0A4P9ZX06_9FUNG</name>
<reference evidence="3" key="1">
    <citation type="journal article" date="2018" name="Nat. Microbiol.">
        <title>Leveraging single-cell genomics to expand the fungal tree of life.</title>
        <authorList>
            <person name="Ahrendt S.R."/>
            <person name="Quandt C.A."/>
            <person name="Ciobanu D."/>
            <person name="Clum A."/>
            <person name="Salamov A."/>
            <person name="Andreopoulos B."/>
            <person name="Cheng J.F."/>
            <person name="Woyke T."/>
            <person name="Pelin A."/>
            <person name="Henrissat B."/>
            <person name="Reynolds N.K."/>
            <person name="Benny G.L."/>
            <person name="Smith M.E."/>
            <person name="James T.Y."/>
            <person name="Grigoriev I.V."/>
        </authorList>
    </citation>
    <scope>NUCLEOTIDE SEQUENCE [LARGE SCALE GENOMIC DNA]</scope>
    <source>
        <strain evidence="3">RSA 468</strain>
    </source>
</reference>
<sequence length="54" mass="5699">MKISAVITIVAVVAAAVAAGSAAVDAQPALVEHFVQRTNRNATFTLHVYVVHRL</sequence>
<dbReference type="AlphaFoldDB" id="A0A4P9ZX06"/>
<feature type="signal peptide" evidence="1">
    <location>
        <begin position="1"/>
        <end position="26"/>
    </location>
</feature>
<protein>
    <submittedName>
        <fullName evidence="2">Uncharacterized protein</fullName>
    </submittedName>
</protein>
<organism evidence="2 3">
    <name type="scientific">Dimargaris cristalligena</name>
    <dbReference type="NCBI Taxonomy" id="215637"/>
    <lineage>
        <taxon>Eukaryota</taxon>
        <taxon>Fungi</taxon>
        <taxon>Fungi incertae sedis</taxon>
        <taxon>Zoopagomycota</taxon>
        <taxon>Kickxellomycotina</taxon>
        <taxon>Dimargaritomycetes</taxon>
        <taxon>Dimargaritales</taxon>
        <taxon>Dimargaritaceae</taxon>
        <taxon>Dimargaris</taxon>
    </lineage>
</organism>
<keyword evidence="1" id="KW-0732">Signal</keyword>
<feature type="chain" id="PRO_5020325773" evidence="1">
    <location>
        <begin position="27"/>
        <end position="54"/>
    </location>
</feature>
<dbReference type="Proteomes" id="UP000268162">
    <property type="component" value="Unassembled WGS sequence"/>
</dbReference>
<proteinExistence type="predicted"/>
<keyword evidence="3" id="KW-1185">Reference proteome</keyword>
<accession>A0A4P9ZX06</accession>
<evidence type="ECO:0000313" key="2">
    <source>
        <dbReference type="EMBL" id="RKP37521.1"/>
    </source>
</evidence>
<dbReference type="EMBL" id="ML002482">
    <property type="protein sequence ID" value="RKP37521.1"/>
    <property type="molecule type" value="Genomic_DNA"/>
</dbReference>
<evidence type="ECO:0000256" key="1">
    <source>
        <dbReference type="SAM" id="SignalP"/>
    </source>
</evidence>